<feature type="compositionally biased region" description="Basic and acidic residues" evidence="8">
    <location>
        <begin position="59"/>
        <end position="69"/>
    </location>
</feature>
<dbReference type="InterPro" id="IPR028889">
    <property type="entry name" value="USP"/>
</dbReference>
<evidence type="ECO:0000256" key="8">
    <source>
        <dbReference type="SAM" id="MobiDB-lite"/>
    </source>
</evidence>
<evidence type="ECO:0000313" key="10">
    <source>
        <dbReference type="EMBL" id="KND03581.1"/>
    </source>
</evidence>
<feature type="compositionally biased region" description="Polar residues" evidence="8">
    <location>
        <begin position="137"/>
        <end position="162"/>
    </location>
</feature>
<dbReference type="Proteomes" id="UP000053201">
    <property type="component" value="Unassembled WGS sequence"/>
</dbReference>
<dbReference type="AlphaFoldDB" id="A0A0L0HQC4"/>
<dbReference type="InterPro" id="IPR038765">
    <property type="entry name" value="Papain-like_cys_pep_sf"/>
</dbReference>
<proteinExistence type="inferred from homology"/>
<dbReference type="eggNOG" id="KOG1868">
    <property type="taxonomic scope" value="Eukaryota"/>
</dbReference>
<keyword evidence="11" id="KW-1185">Reference proteome</keyword>
<dbReference type="InterPro" id="IPR050185">
    <property type="entry name" value="Ub_carboxyl-term_hydrolase"/>
</dbReference>
<evidence type="ECO:0000256" key="4">
    <source>
        <dbReference type="ARBA" id="ARBA00022786"/>
    </source>
</evidence>
<dbReference type="InterPro" id="IPR001394">
    <property type="entry name" value="Peptidase_C19_UCH"/>
</dbReference>
<feature type="domain" description="USP" evidence="9">
    <location>
        <begin position="441"/>
        <end position="790"/>
    </location>
</feature>
<dbReference type="InParanoid" id="A0A0L0HQC4"/>
<dbReference type="PANTHER" id="PTHR21646:SF24">
    <property type="entry name" value="UBIQUITIN CARBOXYL-TERMINAL HYDROLASE"/>
    <property type="match status" value="1"/>
</dbReference>
<dbReference type="STRING" id="645134.A0A0L0HQC4"/>
<dbReference type="Gene3D" id="3.90.70.10">
    <property type="entry name" value="Cysteine proteinases"/>
    <property type="match status" value="1"/>
</dbReference>
<feature type="compositionally biased region" description="Low complexity" evidence="8">
    <location>
        <begin position="71"/>
        <end position="84"/>
    </location>
</feature>
<dbReference type="OMA" id="NISIDWQ"/>
<dbReference type="RefSeq" id="XP_016611620.1">
    <property type="nucleotide sequence ID" value="XM_016757052.1"/>
</dbReference>
<dbReference type="EMBL" id="KQ257451">
    <property type="protein sequence ID" value="KND03581.1"/>
    <property type="molecule type" value="Genomic_DNA"/>
</dbReference>
<reference evidence="10 11" key="1">
    <citation type="submission" date="2009-08" db="EMBL/GenBank/DDBJ databases">
        <title>The Genome Sequence of Spizellomyces punctatus strain DAOM BR117.</title>
        <authorList>
            <consortium name="The Broad Institute Genome Sequencing Platform"/>
            <person name="Russ C."/>
            <person name="Cuomo C."/>
            <person name="Shea T."/>
            <person name="Young S.K."/>
            <person name="Zeng Q."/>
            <person name="Koehrsen M."/>
            <person name="Haas B."/>
            <person name="Borodovsky M."/>
            <person name="Guigo R."/>
            <person name="Alvarado L."/>
            <person name="Berlin A."/>
            <person name="Bochicchio J."/>
            <person name="Borenstein D."/>
            <person name="Chapman S."/>
            <person name="Chen Z."/>
            <person name="Engels R."/>
            <person name="Freedman E."/>
            <person name="Gellesch M."/>
            <person name="Goldberg J."/>
            <person name="Griggs A."/>
            <person name="Gujja S."/>
            <person name="Heiman D."/>
            <person name="Hepburn T."/>
            <person name="Howarth C."/>
            <person name="Jen D."/>
            <person name="Larson L."/>
            <person name="Lewis B."/>
            <person name="Mehta T."/>
            <person name="Park D."/>
            <person name="Pearson M."/>
            <person name="Roberts A."/>
            <person name="Saif S."/>
            <person name="Shenoy N."/>
            <person name="Sisk P."/>
            <person name="Stolte C."/>
            <person name="Sykes S."/>
            <person name="Thomson T."/>
            <person name="Walk T."/>
            <person name="White J."/>
            <person name="Yandava C."/>
            <person name="Burger G."/>
            <person name="Gray M.W."/>
            <person name="Holland P.W.H."/>
            <person name="King N."/>
            <person name="Lang F.B.F."/>
            <person name="Roger A.J."/>
            <person name="Ruiz-Trillo I."/>
            <person name="Lander E."/>
            <person name="Nusbaum C."/>
        </authorList>
    </citation>
    <scope>NUCLEOTIDE SEQUENCE [LARGE SCALE GENOMIC DNA]</scope>
    <source>
        <strain evidence="10 11">DAOM BR117</strain>
    </source>
</reference>
<dbReference type="PROSITE" id="PS00973">
    <property type="entry name" value="USP_2"/>
    <property type="match status" value="1"/>
</dbReference>
<feature type="region of interest" description="Disordered" evidence="8">
    <location>
        <begin position="40"/>
        <end position="183"/>
    </location>
</feature>
<feature type="compositionally biased region" description="Basic and acidic residues" evidence="8">
    <location>
        <begin position="286"/>
        <end position="301"/>
    </location>
</feature>
<comment type="catalytic activity">
    <reaction evidence="1 7">
        <text>Thiol-dependent hydrolysis of ester, thioester, amide, peptide and isopeptide bonds formed by the C-terminal Gly of ubiquitin (a 76-residue protein attached to proteins as an intracellular targeting signal).</text>
        <dbReference type="EC" id="3.4.19.12"/>
    </reaction>
</comment>
<evidence type="ECO:0000256" key="7">
    <source>
        <dbReference type="RuleBase" id="RU366025"/>
    </source>
</evidence>
<dbReference type="GO" id="GO:0006508">
    <property type="term" value="P:proteolysis"/>
    <property type="evidence" value="ECO:0007669"/>
    <property type="project" value="UniProtKB-KW"/>
</dbReference>
<dbReference type="GO" id="GO:0004843">
    <property type="term" value="F:cysteine-type deubiquitinase activity"/>
    <property type="evidence" value="ECO:0007669"/>
    <property type="project" value="UniProtKB-UniRule"/>
</dbReference>
<dbReference type="PROSITE" id="PS00972">
    <property type="entry name" value="USP_1"/>
    <property type="match status" value="1"/>
</dbReference>
<evidence type="ECO:0000256" key="1">
    <source>
        <dbReference type="ARBA" id="ARBA00000707"/>
    </source>
</evidence>
<dbReference type="SUPFAM" id="SSF54001">
    <property type="entry name" value="Cysteine proteinases"/>
    <property type="match status" value="1"/>
</dbReference>
<feature type="compositionally biased region" description="Polar residues" evidence="8">
    <location>
        <begin position="260"/>
        <end position="271"/>
    </location>
</feature>
<evidence type="ECO:0000256" key="5">
    <source>
        <dbReference type="ARBA" id="ARBA00022801"/>
    </source>
</evidence>
<dbReference type="EC" id="3.4.19.12" evidence="7"/>
<keyword evidence="3 7" id="KW-0645">Protease</keyword>
<dbReference type="PANTHER" id="PTHR21646">
    <property type="entry name" value="UBIQUITIN CARBOXYL-TERMINAL HYDROLASE"/>
    <property type="match status" value="1"/>
</dbReference>
<evidence type="ECO:0000256" key="6">
    <source>
        <dbReference type="ARBA" id="ARBA00022807"/>
    </source>
</evidence>
<dbReference type="VEuPathDB" id="FungiDB:SPPG_08903"/>
<evidence type="ECO:0000256" key="2">
    <source>
        <dbReference type="ARBA" id="ARBA00009085"/>
    </source>
</evidence>
<comment type="similarity">
    <text evidence="2 7">Belongs to the peptidase C19 family.</text>
</comment>
<dbReference type="GeneID" id="27692028"/>
<dbReference type="PROSITE" id="PS50235">
    <property type="entry name" value="USP_3"/>
    <property type="match status" value="1"/>
</dbReference>
<keyword evidence="5 7" id="KW-0378">Hydrolase</keyword>
<evidence type="ECO:0000313" key="11">
    <source>
        <dbReference type="Proteomes" id="UP000053201"/>
    </source>
</evidence>
<dbReference type="GO" id="GO:0016579">
    <property type="term" value="P:protein deubiquitination"/>
    <property type="evidence" value="ECO:0007669"/>
    <property type="project" value="InterPro"/>
</dbReference>
<dbReference type="Pfam" id="PF00443">
    <property type="entry name" value="UCH"/>
    <property type="match status" value="1"/>
</dbReference>
<gene>
    <name evidence="10" type="ORF">SPPG_08903</name>
</gene>
<keyword evidence="6 7" id="KW-0788">Thiol protease</keyword>
<dbReference type="CDD" id="cd02674">
    <property type="entry name" value="Peptidase_C19R"/>
    <property type="match status" value="1"/>
</dbReference>
<evidence type="ECO:0000259" key="9">
    <source>
        <dbReference type="PROSITE" id="PS50235"/>
    </source>
</evidence>
<feature type="region of interest" description="Disordered" evidence="8">
    <location>
        <begin position="241"/>
        <end position="316"/>
    </location>
</feature>
<dbReference type="OrthoDB" id="292964at2759"/>
<accession>A0A0L0HQC4</accession>
<feature type="compositionally biased region" description="Low complexity" evidence="8">
    <location>
        <begin position="95"/>
        <end position="124"/>
    </location>
</feature>
<evidence type="ECO:0000256" key="3">
    <source>
        <dbReference type="ARBA" id="ARBA00022670"/>
    </source>
</evidence>
<sequence length="791" mass="89350">MLPCFAKMTIQAEWSATNSAGGTALGTARRFGNIGLFKQRTYEEQRATRQKLPQPAREASPKEPSDRKRASSFLLSLSRSSLTSNRELAPHNRTRASSASRDSRSSLSGSPVWRSGSVSSSQNSLRRRHSENDRTKSSPYNSSIRFVGTTGSRDSVASQRSSDIALEQSRHNPPRVADDKDSALKRRIKEVEEAYGKLKRSNPQLNEAGIRKSAEKVAGSEASVAKQNYVVSSTIPAKSRGNLKQSIIDRLTPRSRTPERSTSNTDTSSASYPFKSATLPPPIKGLYDDSHSHPDTNRTHPGDILPTPPTSSPPARKEQEIAYHYHHPRRFRHSQDIIEKSLSKAQLRNATLKDLNNRREGRFRRANSEGYDFEARSQMPGLRADQRPRANSFHVSRSHVDQPHVLPSNPEILKLLSMDANSRRRALQYTVKRQRPPRGLVGLQNLGNTCFMNSILQCAFSTELLMGYFLSGDYKGDINPGSPMKGQLATAFAALVKEVMKSNAYRSISPSQFKRQLEHWAPQFVGYDQQDAQEFLRFMLDGLHEDLNRVQVRPRFTYKDEEADKLRDVEKARLSWNRYHAVNNSVIFDLFGGQLQSTVICHGCNHRSVTFDTFWDLSLPIPKAYARRSARYSLTPSGESCSLSECLAEFAMKEVLEEPYKCDNCKSHQKASKSLRLYRCPEVLVLHLKRFTYSYYSRDKIEANVKFPAEGLVLDEIMSDLEGRDLEVRYDLFGISNHMGGLGGGHYIAHVRNIDDEVWYEKNDTHVSLCTDGPEAGMGPSAYVLFYQRRR</sequence>
<name>A0A0L0HQC4_SPIPD</name>
<organism evidence="10 11">
    <name type="scientific">Spizellomyces punctatus (strain DAOM BR117)</name>
    <dbReference type="NCBI Taxonomy" id="645134"/>
    <lineage>
        <taxon>Eukaryota</taxon>
        <taxon>Fungi</taxon>
        <taxon>Fungi incertae sedis</taxon>
        <taxon>Chytridiomycota</taxon>
        <taxon>Chytridiomycota incertae sedis</taxon>
        <taxon>Chytridiomycetes</taxon>
        <taxon>Spizellomycetales</taxon>
        <taxon>Spizellomycetaceae</taxon>
        <taxon>Spizellomyces</taxon>
    </lineage>
</organism>
<dbReference type="InterPro" id="IPR018200">
    <property type="entry name" value="USP_CS"/>
</dbReference>
<keyword evidence="4 7" id="KW-0833">Ubl conjugation pathway</keyword>
<protein>
    <recommendedName>
        <fullName evidence="7">Ubiquitin carboxyl-terminal hydrolase</fullName>
        <ecNumber evidence="7">3.4.19.12</ecNumber>
    </recommendedName>
</protein>